<dbReference type="STRING" id="1141098.A0A1Y2E825"/>
<dbReference type="OrthoDB" id="269227at2759"/>
<dbReference type="Pfam" id="PF00732">
    <property type="entry name" value="GMC_oxred_N"/>
    <property type="match status" value="1"/>
</dbReference>
<dbReference type="SUPFAM" id="SSF54373">
    <property type="entry name" value="FAD-linked reductases, C-terminal domain"/>
    <property type="match status" value="1"/>
</dbReference>
<evidence type="ECO:0000256" key="2">
    <source>
        <dbReference type="ARBA" id="ARBA00010790"/>
    </source>
</evidence>
<dbReference type="AlphaFoldDB" id="A0A1Y2E825"/>
<dbReference type="GeneID" id="63771740"/>
<dbReference type="InterPro" id="IPR007867">
    <property type="entry name" value="GMC_OxRtase_C"/>
</dbReference>
<evidence type="ECO:0000259" key="11">
    <source>
        <dbReference type="PROSITE" id="PS00624"/>
    </source>
</evidence>
<comment type="cofactor">
    <cofactor evidence="1 7">
        <name>FAD</name>
        <dbReference type="ChEBI" id="CHEBI:57692"/>
    </cofactor>
</comment>
<dbReference type="SUPFAM" id="SSF51905">
    <property type="entry name" value="FAD/NAD(P)-binding domain"/>
    <property type="match status" value="1"/>
</dbReference>
<evidence type="ECO:0000256" key="4">
    <source>
        <dbReference type="ARBA" id="ARBA00022827"/>
    </source>
</evidence>
<dbReference type="PIRSF" id="PIRSF000137">
    <property type="entry name" value="Alcohol_oxidase"/>
    <property type="match status" value="1"/>
</dbReference>
<organism evidence="12 13">
    <name type="scientific">Pseudomassariella vexata</name>
    <dbReference type="NCBI Taxonomy" id="1141098"/>
    <lineage>
        <taxon>Eukaryota</taxon>
        <taxon>Fungi</taxon>
        <taxon>Dikarya</taxon>
        <taxon>Ascomycota</taxon>
        <taxon>Pezizomycotina</taxon>
        <taxon>Sordariomycetes</taxon>
        <taxon>Xylariomycetidae</taxon>
        <taxon>Amphisphaeriales</taxon>
        <taxon>Pseudomassariaceae</taxon>
        <taxon>Pseudomassariella</taxon>
    </lineage>
</organism>
<feature type="binding site" evidence="7">
    <location>
        <position position="114"/>
    </location>
    <ligand>
        <name>FAD</name>
        <dbReference type="ChEBI" id="CHEBI:57692"/>
    </ligand>
</feature>
<reference evidence="12 13" key="1">
    <citation type="submission" date="2016-07" db="EMBL/GenBank/DDBJ databases">
        <title>Pervasive Adenine N6-methylation of Active Genes in Fungi.</title>
        <authorList>
            <consortium name="DOE Joint Genome Institute"/>
            <person name="Mondo S.J."/>
            <person name="Dannebaum R.O."/>
            <person name="Kuo R.C."/>
            <person name="Labutti K."/>
            <person name="Haridas S."/>
            <person name="Kuo A."/>
            <person name="Salamov A."/>
            <person name="Ahrendt S.R."/>
            <person name="Lipzen A."/>
            <person name="Sullivan W."/>
            <person name="Andreopoulos W.B."/>
            <person name="Clum A."/>
            <person name="Lindquist E."/>
            <person name="Daum C."/>
            <person name="Ramamoorthy G.K."/>
            <person name="Gryganskyi A."/>
            <person name="Culley D."/>
            <person name="Magnuson J.K."/>
            <person name="James T.Y."/>
            <person name="O'Malley M.A."/>
            <person name="Stajich J.E."/>
            <person name="Spatafora J.W."/>
            <person name="Visel A."/>
            <person name="Grigoriev I.V."/>
        </authorList>
    </citation>
    <scope>NUCLEOTIDE SEQUENCE [LARGE SCALE GENOMIC DNA]</scope>
    <source>
        <strain evidence="12 13">CBS 129021</strain>
    </source>
</reference>
<dbReference type="InterPro" id="IPR012132">
    <property type="entry name" value="GMC_OxRdtase"/>
</dbReference>
<evidence type="ECO:0000259" key="10">
    <source>
        <dbReference type="PROSITE" id="PS00623"/>
    </source>
</evidence>
<keyword evidence="13" id="KW-1185">Reference proteome</keyword>
<dbReference type="InterPro" id="IPR027424">
    <property type="entry name" value="Glucose_Oxidase_domain_2"/>
</dbReference>
<dbReference type="Pfam" id="PF05199">
    <property type="entry name" value="GMC_oxred_C"/>
    <property type="match status" value="1"/>
</dbReference>
<dbReference type="Gene3D" id="4.10.450.10">
    <property type="entry name" value="Glucose Oxidase, domain 2"/>
    <property type="match status" value="1"/>
</dbReference>
<name>A0A1Y2E825_9PEZI</name>
<evidence type="ECO:0000313" key="13">
    <source>
        <dbReference type="Proteomes" id="UP000193689"/>
    </source>
</evidence>
<dbReference type="Gene3D" id="3.30.560.10">
    <property type="entry name" value="Glucose Oxidase, domain 3"/>
    <property type="match status" value="1"/>
</dbReference>
<evidence type="ECO:0000256" key="7">
    <source>
        <dbReference type="PIRSR" id="PIRSR000137-2"/>
    </source>
</evidence>
<dbReference type="InterPro" id="IPR036188">
    <property type="entry name" value="FAD/NAD-bd_sf"/>
</dbReference>
<keyword evidence="4 7" id="KW-0274">FAD</keyword>
<dbReference type="PANTHER" id="PTHR11552">
    <property type="entry name" value="GLUCOSE-METHANOL-CHOLINE GMC OXIDOREDUCTASE"/>
    <property type="match status" value="1"/>
</dbReference>
<dbReference type="GO" id="GO:0016614">
    <property type="term" value="F:oxidoreductase activity, acting on CH-OH group of donors"/>
    <property type="evidence" value="ECO:0007669"/>
    <property type="project" value="InterPro"/>
</dbReference>
<feature type="domain" description="Glucose-methanol-choline oxidoreductase N-terminal" evidence="11">
    <location>
        <begin position="303"/>
        <end position="317"/>
    </location>
</feature>
<evidence type="ECO:0000256" key="9">
    <source>
        <dbReference type="SAM" id="SignalP"/>
    </source>
</evidence>
<evidence type="ECO:0000256" key="5">
    <source>
        <dbReference type="ARBA" id="ARBA00023002"/>
    </source>
</evidence>
<accession>A0A1Y2E825</accession>
<dbReference type="PROSITE" id="PS00624">
    <property type="entry name" value="GMC_OXRED_2"/>
    <property type="match status" value="1"/>
</dbReference>
<feature type="signal peptide" evidence="9">
    <location>
        <begin position="1"/>
        <end position="15"/>
    </location>
</feature>
<comment type="similarity">
    <text evidence="2 8">Belongs to the GMC oxidoreductase family.</text>
</comment>
<feature type="domain" description="Glucose-methanol-choline oxidoreductase N-terminal" evidence="10">
    <location>
        <begin position="108"/>
        <end position="131"/>
    </location>
</feature>
<dbReference type="PANTHER" id="PTHR11552:SF201">
    <property type="entry name" value="GLUCOSE-METHANOL-CHOLINE OXIDOREDUCTASE N-TERMINAL DOMAIN-CONTAINING PROTEIN"/>
    <property type="match status" value="1"/>
</dbReference>
<dbReference type="InterPro" id="IPR000172">
    <property type="entry name" value="GMC_OxRdtase_N"/>
</dbReference>
<feature type="active site" description="Proton acceptor" evidence="6">
    <location>
        <position position="576"/>
    </location>
</feature>
<sequence>MRTSLALALLPLAAALPRDQGCSSATKETAYDYVVVGGGTSGLVVAKRLSEDLSVSVLVIEAGDSVFNNVNVTNPNGYGLAFGTEIDYAYQTVNQTYGGGLIQTMRAGKALGGTSTINGMAYTRAEISQIDAWEQVGNDGWNWDSLFPYYLKSEHFQVPDEERTVAAHLPFDKELHGLNGPLKTGWNYEQTNSSLTSTINSTFKAIGVPYNPDVNGGNMVGFSLYPFTTDSTLHVREDAARAYYFPYQNQTNLKVLLNTKANKITWSQNSKQNAATAEGVEITSSDGTTSVVKANKEVILSAGSLASPLLLELSGIGNPAVLSKYDIETVVDLPTVGENLQDQMNNGLSFNAANGFSLADKTSYIAYPSVSHIYGNETLLVAENIKASLPEYAAQVAAVNGNVTRASDLLEFFQMQWDLIFTSQVPIAEVLVYIVNGVWTTEYWALLPFARGSIHIGSDSTANAVINPNYFMLDWDLQEQAQTARFIRKMYATAPLAGMVLDETRPGLDTVSAAADDAEWAAWLKSAYRSNFHPVGTAAMMPKEKGGVVDANLKVYGTSNVRVIDASVMPFQVCGHLVSTLYAIAERAADLIKKSA</sequence>
<dbReference type="RefSeq" id="XP_040718313.1">
    <property type="nucleotide sequence ID" value="XM_040855528.1"/>
</dbReference>
<gene>
    <name evidence="12" type="ORF">BCR38DRAFT_337340</name>
</gene>
<dbReference type="Proteomes" id="UP000193689">
    <property type="component" value="Unassembled WGS sequence"/>
</dbReference>
<evidence type="ECO:0000313" key="12">
    <source>
        <dbReference type="EMBL" id="ORY67689.1"/>
    </source>
</evidence>
<evidence type="ECO:0000256" key="8">
    <source>
        <dbReference type="RuleBase" id="RU003968"/>
    </source>
</evidence>
<dbReference type="Gene3D" id="3.50.50.60">
    <property type="entry name" value="FAD/NAD(P)-binding domain"/>
    <property type="match status" value="1"/>
</dbReference>
<proteinExistence type="inferred from homology"/>
<keyword evidence="3 8" id="KW-0285">Flavoprotein</keyword>
<keyword evidence="9" id="KW-0732">Signal</keyword>
<feature type="chain" id="PRO_5012192315" evidence="9">
    <location>
        <begin position="16"/>
        <end position="596"/>
    </location>
</feature>
<dbReference type="PROSITE" id="PS00623">
    <property type="entry name" value="GMC_OXRED_1"/>
    <property type="match status" value="1"/>
</dbReference>
<protein>
    <submittedName>
        <fullName evidence="12">GMC oxidoreductase</fullName>
    </submittedName>
</protein>
<dbReference type="GO" id="GO:0050660">
    <property type="term" value="F:flavin adenine dinucleotide binding"/>
    <property type="evidence" value="ECO:0007669"/>
    <property type="project" value="InterPro"/>
</dbReference>
<dbReference type="EMBL" id="MCFJ01000004">
    <property type="protein sequence ID" value="ORY67689.1"/>
    <property type="molecule type" value="Genomic_DNA"/>
</dbReference>
<feature type="active site" description="Proton donor" evidence="6">
    <location>
        <position position="533"/>
    </location>
</feature>
<evidence type="ECO:0000256" key="3">
    <source>
        <dbReference type="ARBA" id="ARBA00022630"/>
    </source>
</evidence>
<dbReference type="InParanoid" id="A0A1Y2E825"/>
<evidence type="ECO:0000256" key="6">
    <source>
        <dbReference type="PIRSR" id="PIRSR000137-1"/>
    </source>
</evidence>
<feature type="binding site" evidence="7">
    <location>
        <begin position="40"/>
        <end position="41"/>
    </location>
    <ligand>
        <name>FAD</name>
        <dbReference type="ChEBI" id="CHEBI:57692"/>
    </ligand>
</feature>
<evidence type="ECO:0000256" key="1">
    <source>
        <dbReference type="ARBA" id="ARBA00001974"/>
    </source>
</evidence>
<comment type="caution">
    <text evidence="12">The sequence shown here is derived from an EMBL/GenBank/DDBJ whole genome shotgun (WGS) entry which is preliminary data.</text>
</comment>
<keyword evidence="5" id="KW-0560">Oxidoreductase</keyword>